<feature type="transmembrane region" description="Helical" evidence="8">
    <location>
        <begin position="138"/>
        <end position="160"/>
    </location>
</feature>
<dbReference type="Pfam" id="PF00860">
    <property type="entry name" value="Xan_ur_permease"/>
    <property type="match status" value="1"/>
</dbReference>
<organism evidence="9 10">
    <name type="scientific">Herbaspirillum hiltneri N3</name>
    <dbReference type="NCBI Taxonomy" id="1262470"/>
    <lineage>
        <taxon>Bacteria</taxon>
        <taxon>Pseudomonadati</taxon>
        <taxon>Pseudomonadota</taxon>
        <taxon>Betaproteobacteria</taxon>
        <taxon>Burkholderiales</taxon>
        <taxon>Oxalobacteraceae</taxon>
        <taxon>Herbaspirillum</taxon>
    </lineage>
</organism>
<evidence type="ECO:0000256" key="6">
    <source>
        <dbReference type="ARBA" id="ARBA00022989"/>
    </source>
</evidence>
<feature type="transmembrane region" description="Helical" evidence="8">
    <location>
        <begin position="53"/>
        <end position="76"/>
    </location>
</feature>
<comment type="subcellular location">
    <subcellularLocation>
        <location evidence="1">Cell membrane</location>
        <topology evidence="1">Multi-pass membrane protein</topology>
    </subcellularLocation>
</comment>
<evidence type="ECO:0000256" key="3">
    <source>
        <dbReference type="ARBA" id="ARBA00022448"/>
    </source>
</evidence>
<feature type="transmembrane region" description="Helical" evidence="8">
    <location>
        <begin position="208"/>
        <end position="228"/>
    </location>
</feature>
<feature type="transmembrane region" description="Helical" evidence="8">
    <location>
        <begin position="20"/>
        <end position="41"/>
    </location>
</feature>
<evidence type="ECO:0000256" key="2">
    <source>
        <dbReference type="ARBA" id="ARBA00008821"/>
    </source>
</evidence>
<feature type="transmembrane region" description="Helical" evidence="8">
    <location>
        <begin position="182"/>
        <end position="201"/>
    </location>
</feature>
<evidence type="ECO:0000256" key="1">
    <source>
        <dbReference type="ARBA" id="ARBA00004651"/>
    </source>
</evidence>
<dbReference type="PANTHER" id="PTHR42810:SF4">
    <property type="entry name" value="URIC ACID TRANSPORTER UACT"/>
    <property type="match status" value="1"/>
</dbReference>
<feature type="transmembrane region" description="Helical" evidence="8">
    <location>
        <begin position="260"/>
        <end position="282"/>
    </location>
</feature>
<dbReference type="InterPro" id="IPR006043">
    <property type="entry name" value="NCS2"/>
</dbReference>
<evidence type="ECO:0000313" key="10">
    <source>
        <dbReference type="Proteomes" id="UP000063429"/>
    </source>
</evidence>
<dbReference type="PROSITE" id="PS01116">
    <property type="entry name" value="XANTH_URACIL_PERMASE"/>
    <property type="match status" value="1"/>
</dbReference>
<gene>
    <name evidence="9" type="ORF">F506_20760</name>
</gene>
<accession>A0ABM5V541</accession>
<evidence type="ECO:0000256" key="4">
    <source>
        <dbReference type="ARBA" id="ARBA00022475"/>
    </source>
</evidence>
<evidence type="ECO:0000256" key="5">
    <source>
        <dbReference type="ARBA" id="ARBA00022692"/>
    </source>
</evidence>
<keyword evidence="4" id="KW-1003">Cell membrane</keyword>
<feature type="transmembrane region" description="Helical" evidence="8">
    <location>
        <begin position="360"/>
        <end position="384"/>
    </location>
</feature>
<sequence>MTTQSPQGHPVDERLPILKLAALGMQHVLVMYAGAIAVPLIVGGALNLPKSEIAYLISADLFCCGLVTIIQSLGIWKFGIRMPVMMGVTFAAVGPMVAMANNPSLSILHIYGAVIAAGIFCILASPYMSKLMRYFPPVVTGTVITVIGVSLMGVGINWAAGGQPIIGRLVDGVFVKIPNPDYGSPLSLAIAAVVLVSILLITKYVKGFIANISVLMGMIVGFVIALSLGKINFDGLGATDWFAMIKPFHYGWPQFDAGSIISMCLVMIVTMIESTGMFMALGDIVEKKVDDRTLARGLRVDGLGTVIGGIFNTFPYTSFSQNVGLVGVTGIRSRYVCVAAGVILAAFGLFPKMAHVAASIPQFVLGGAGIVMFGMVAATGIKILAKVDFNTNRNNLFIVAISIGVGMIPIVAPTFFDKMPGFLSTVFHSGILLASTMAVVLNVFFNGRGSDEEVADYALAAAQSSDH</sequence>
<keyword evidence="6 8" id="KW-1133">Transmembrane helix</keyword>
<reference evidence="10" key="1">
    <citation type="journal article" date="2015" name="Genome Announc.">
        <title>Complete Genome Sequence of Herbaspirillum hiltneri N3 (DSM 17495), Isolated from Surface-Sterilized Wheat Roots.</title>
        <authorList>
            <person name="Guizelini D."/>
            <person name="Saizaki P.M."/>
            <person name="Coimbra N.A."/>
            <person name="Weiss V.A."/>
            <person name="Faoro H."/>
            <person name="Sfeir M.Z."/>
            <person name="Baura V.A."/>
            <person name="Monteiro R.A."/>
            <person name="Chubatsu L.S."/>
            <person name="Souza E.M."/>
            <person name="Cruz L.M."/>
            <person name="Pedrosa F.O."/>
            <person name="Raittz R.T."/>
            <person name="Marchaukoski J.N."/>
            <person name="Steffens M.B."/>
        </authorList>
    </citation>
    <scope>NUCLEOTIDE SEQUENCE [LARGE SCALE GENOMIC DNA]</scope>
    <source>
        <strain evidence="10">N3</strain>
    </source>
</reference>
<dbReference type="NCBIfam" id="TIGR03173">
    <property type="entry name" value="pbuX"/>
    <property type="match status" value="1"/>
</dbReference>
<dbReference type="NCBIfam" id="NF037981">
    <property type="entry name" value="NCS2_1"/>
    <property type="match status" value="1"/>
</dbReference>
<feature type="transmembrane region" description="Helical" evidence="8">
    <location>
        <begin position="335"/>
        <end position="354"/>
    </location>
</feature>
<keyword evidence="5 8" id="KW-0812">Transmembrane</keyword>
<proteinExistence type="inferred from homology"/>
<protein>
    <submittedName>
        <fullName evidence="9">Purine permease</fullName>
    </submittedName>
</protein>
<dbReference type="NCBIfam" id="TIGR00801">
    <property type="entry name" value="ncs2"/>
    <property type="match status" value="1"/>
</dbReference>
<name>A0ABM5V541_9BURK</name>
<evidence type="ECO:0000313" key="9">
    <source>
        <dbReference type="EMBL" id="AKZ64755.1"/>
    </source>
</evidence>
<dbReference type="EMBL" id="CP011409">
    <property type="protein sequence ID" value="AKZ64755.1"/>
    <property type="molecule type" value="Genomic_DNA"/>
</dbReference>
<evidence type="ECO:0000256" key="7">
    <source>
        <dbReference type="ARBA" id="ARBA00023136"/>
    </source>
</evidence>
<dbReference type="Proteomes" id="UP000063429">
    <property type="component" value="Chromosome"/>
</dbReference>
<dbReference type="InterPro" id="IPR006042">
    <property type="entry name" value="Xan_ur_permease"/>
</dbReference>
<feature type="transmembrane region" description="Helical" evidence="8">
    <location>
        <begin position="422"/>
        <end position="445"/>
    </location>
</feature>
<feature type="transmembrane region" description="Helical" evidence="8">
    <location>
        <begin position="106"/>
        <end position="126"/>
    </location>
</feature>
<keyword evidence="3" id="KW-0813">Transport</keyword>
<evidence type="ECO:0000256" key="8">
    <source>
        <dbReference type="SAM" id="Phobius"/>
    </source>
</evidence>
<dbReference type="InterPro" id="IPR017588">
    <property type="entry name" value="UacT-like"/>
</dbReference>
<keyword evidence="10" id="KW-1185">Reference proteome</keyword>
<dbReference type="RefSeq" id="WP_053200573.1">
    <property type="nucleotide sequence ID" value="NZ_CP011409.1"/>
</dbReference>
<comment type="similarity">
    <text evidence="2">Belongs to the nucleobase:cation symporter-2 (NCS2) (TC 2.A.40) family.</text>
</comment>
<dbReference type="PANTHER" id="PTHR42810">
    <property type="entry name" value="PURINE PERMEASE C1399.01C-RELATED"/>
    <property type="match status" value="1"/>
</dbReference>
<feature type="transmembrane region" description="Helical" evidence="8">
    <location>
        <begin position="396"/>
        <end position="416"/>
    </location>
</feature>
<keyword evidence="7 8" id="KW-0472">Membrane</keyword>